<evidence type="ECO:0000256" key="1">
    <source>
        <dbReference type="SAM" id="SignalP"/>
    </source>
</evidence>
<organism evidence="2 3">
    <name type="scientific">Limulus polyphemus</name>
    <name type="common">Atlantic horseshoe crab</name>
    <dbReference type="NCBI Taxonomy" id="6850"/>
    <lineage>
        <taxon>Eukaryota</taxon>
        <taxon>Metazoa</taxon>
        <taxon>Ecdysozoa</taxon>
        <taxon>Arthropoda</taxon>
        <taxon>Chelicerata</taxon>
        <taxon>Merostomata</taxon>
        <taxon>Xiphosura</taxon>
        <taxon>Limulidae</taxon>
        <taxon>Limulus</taxon>
    </lineage>
</organism>
<gene>
    <name evidence="3" type="primary">LOC111084895</name>
</gene>
<keyword evidence="2" id="KW-1185">Reference proteome</keyword>
<feature type="signal peptide" evidence="1">
    <location>
        <begin position="1"/>
        <end position="23"/>
    </location>
</feature>
<dbReference type="GeneID" id="111084895"/>
<evidence type="ECO:0000313" key="3">
    <source>
        <dbReference type="RefSeq" id="XP_022237101.1"/>
    </source>
</evidence>
<reference evidence="3" key="1">
    <citation type="submission" date="2025-08" db="UniProtKB">
        <authorList>
            <consortium name="RefSeq"/>
        </authorList>
    </citation>
    <scope>IDENTIFICATION</scope>
    <source>
        <tissue evidence="3">Muscle</tissue>
    </source>
</reference>
<proteinExistence type="predicted"/>
<keyword evidence="1" id="KW-0732">Signal</keyword>
<dbReference type="Proteomes" id="UP000694941">
    <property type="component" value="Unplaced"/>
</dbReference>
<sequence>MRRETKTGIFLSIVLCFFVAISAEEDLRKFLEEITEKRKTLSYIKSLINKLDNNFVMLKKRTCKMNAGMTHGCDYTEFLKAQQDHEFWANRFSPGRRRREFSFLLKTKRM</sequence>
<dbReference type="RefSeq" id="XP_022237101.1">
    <property type="nucleotide sequence ID" value="XM_022381393.1"/>
</dbReference>
<feature type="chain" id="PRO_5045944719" evidence="1">
    <location>
        <begin position="24"/>
        <end position="110"/>
    </location>
</feature>
<name>A0ABM1S0E6_LIMPO</name>
<protein>
    <submittedName>
        <fullName evidence="3">Uncharacterized protein LOC111084895</fullName>
    </submittedName>
</protein>
<accession>A0ABM1S0E6</accession>
<evidence type="ECO:0000313" key="2">
    <source>
        <dbReference type="Proteomes" id="UP000694941"/>
    </source>
</evidence>